<protein>
    <recommendedName>
        <fullName evidence="2">Stc1 domain-containing protein</fullName>
    </recommendedName>
</protein>
<evidence type="ECO:0000313" key="4">
    <source>
        <dbReference type="Proteomes" id="UP000803884"/>
    </source>
</evidence>
<dbReference type="Pfam" id="PF12898">
    <property type="entry name" value="Stc1"/>
    <property type="match status" value="1"/>
</dbReference>
<feature type="compositionally biased region" description="Acidic residues" evidence="1">
    <location>
        <begin position="343"/>
        <end position="352"/>
    </location>
</feature>
<name>A0AB34L0K6_9PEZI</name>
<feature type="compositionally biased region" description="Acidic residues" evidence="1">
    <location>
        <begin position="317"/>
        <end position="328"/>
    </location>
</feature>
<feature type="region of interest" description="Disordered" evidence="1">
    <location>
        <begin position="134"/>
        <end position="159"/>
    </location>
</feature>
<feature type="domain" description="Stc1" evidence="2">
    <location>
        <begin position="21"/>
        <end position="99"/>
    </location>
</feature>
<dbReference type="RefSeq" id="XP_069232811.1">
    <property type="nucleotide sequence ID" value="XM_069370416.1"/>
</dbReference>
<dbReference type="AlphaFoldDB" id="A0AB34L0K6"/>
<gene>
    <name evidence="3" type="ORF">WHR41_01810</name>
</gene>
<feature type="compositionally biased region" description="Low complexity" evidence="1">
    <location>
        <begin position="233"/>
        <end position="250"/>
    </location>
</feature>
<evidence type="ECO:0000259" key="2">
    <source>
        <dbReference type="Pfam" id="PF12898"/>
    </source>
</evidence>
<accession>A0AB34L0K6</accession>
<reference evidence="3 4" key="1">
    <citation type="journal article" date="2020" name="Microbiol. Resour. Announc.">
        <title>Draft Genome Sequence of a Cladosporium Species Isolated from the Mesophotic Ascidian Didemnum maculosum.</title>
        <authorList>
            <person name="Gioti A."/>
            <person name="Siaperas R."/>
            <person name="Nikolaivits E."/>
            <person name="Le Goff G."/>
            <person name="Ouazzani J."/>
            <person name="Kotoulas G."/>
            <person name="Topakas E."/>
        </authorList>
    </citation>
    <scope>NUCLEOTIDE SEQUENCE [LARGE SCALE GENOMIC DNA]</scope>
    <source>
        <strain evidence="3 4">TM138-S3</strain>
    </source>
</reference>
<evidence type="ECO:0000313" key="3">
    <source>
        <dbReference type="EMBL" id="KAL1589706.1"/>
    </source>
</evidence>
<evidence type="ECO:0000256" key="1">
    <source>
        <dbReference type="SAM" id="MobiDB-lite"/>
    </source>
</evidence>
<organism evidence="3 4">
    <name type="scientific">Cladosporium halotolerans</name>
    <dbReference type="NCBI Taxonomy" id="1052096"/>
    <lineage>
        <taxon>Eukaryota</taxon>
        <taxon>Fungi</taxon>
        <taxon>Dikarya</taxon>
        <taxon>Ascomycota</taxon>
        <taxon>Pezizomycotina</taxon>
        <taxon>Dothideomycetes</taxon>
        <taxon>Dothideomycetidae</taxon>
        <taxon>Cladosporiales</taxon>
        <taxon>Cladosporiaceae</taxon>
        <taxon>Cladosporium</taxon>
    </lineage>
</organism>
<proteinExistence type="predicted"/>
<sequence>MVIRKSLSEAKDVTLPATIPCAGCKIPKPPSSFSPARLDDLRQYVVQARKKGRTFDPKVGHFIRCSMCVGGPAVEFKCYHCNVTFPRTDRYVSKNMLKNRKDEAVSLSYGLRIGAILTNSHQLCWKCSQDEQNDTLSSSESDQDSDGSEGSFVTNPYTFNDDESVVSMSNMTMSDAGVSLGTSKTANESSGGVSLAGKSVGGTIYGGTSASTASSSRGPFNVLTAGRRPAAAISPSATASAASDTRSVTSNTTGGGFNRNAYSAPVRPPSPSRINVNTGKSGWAKISAGPKKVDMDSVRQQTRAVRRTAAAQANDLQVEDSSDSDDDGPGASKSRSSRRAVDSDDDDAPFDG</sequence>
<dbReference type="Proteomes" id="UP000803884">
    <property type="component" value="Unassembled WGS sequence"/>
</dbReference>
<dbReference type="EMBL" id="JAAQHG020000004">
    <property type="protein sequence ID" value="KAL1589706.1"/>
    <property type="molecule type" value="Genomic_DNA"/>
</dbReference>
<feature type="compositionally biased region" description="Low complexity" evidence="1">
    <location>
        <begin position="298"/>
        <end position="313"/>
    </location>
</feature>
<dbReference type="InterPro" id="IPR024630">
    <property type="entry name" value="Stc1"/>
</dbReference>
<comment type="caution">
    <text evidence="3">The sequence shown here is derived from an EMBL/GenBank/DDBJ whole genome shotgun (WGS) entry which is preliminary data.</text>
</comment>
<feature type="region of interest" description="Disordered" evidence="1">
    <location>
        <begin position="233"/>
        <end position="352"/>
    </location>
</feature>
<keyword evidence="4" id="KW-1185">Reference proteome</keyword>
<dbReference type="GeneID" id="96003254"/>